<name>A0A024FTZ6_9STRA</name>
<dbReference type="InParanoid" id="A0A024FTZ6"/>
<comment type="caution">
    <text evidence="3">The sequence shown here is derived from an EMBL/GenBank/DDBJ whole genome shotgun (WGS) entry which is preliminary data.</text>
</comment>
<evidence type="ECO:0000256" key="2">
    <source>
        <dbReference type="SAM" id="SignalP"/>
    </source>
</evidence>
<gene>
    <name evidence="3" type="ORF">BN9_102150</name>
</gene>
<feature type="signal peptide" evidence="2">
    <location>
        <begin position="1"/>
        <end position="19"/>
    </location>
</feature>
<evidence type="ECO:0000313" key="4">
    <source>
        <dbReference type="Proteomes" id="UP000053237"/>
    </source>
</evidence>
<organism evidence="3 4">
    <name type="scientific">Albugo candida</name>
    <dbReference type="NCBI Taxonomy" id="65357"/>
    <lineage>
        <taxon>Eukaryota</taxon>
        <taxon>Sar</taxon>
        <taxon>Stramenopiles</taxon>
        <taxon>Oomycota</taxon>
        <taxon>Peronosporomycetes</taxon>
        <taxon>Albuginales</taxon>
        <taxon>Albuginaceae</taxon>
        <taxon>Albugo</taxon>
    </lineage>
</organism>
<dbReference type="Proteomes" id="UP000053237">
    <property type="component" value="Unassembled WGS sequence"/>
</dbReference>
<feature type="region of interest" description="Disordered" evidence="1">
    <location>
        <begin position="190"/>
        <end position="209"/>
    </location>
</feature>
<feature type="chain" id="PRO_5001531844" evidence="2">
    <location>
        <begin position="20"/>
        <end position="237"/>
    </location>
</feature>
<dbReference type="EMBL" id="CAIX01000262">
    <property type="protein sequence ID" value="CCI10476.1"/>
    <property type="molecule type" value="Genomic_DNA"/>
</dbReference>
<feature type="region of interest" description="Disordered" evidence="1">
    <location>
        <begin position="24"/>
        <end position="46"/>
    </location>
</feature>
<sequence length="237" mass="25486">MHSCVCFAYICVLWGATLAQKTQPSSDTSTTATSSATASSSSSCPLQFGSVQCSPTSKCGELNGFQLICVNLGQQDGEEKNQCDCSEADKAKCQNSTMQTGAVPQYGDCANSPCADSYGFVSSDDDSKICAEKLHCVTEVSSSATSSSICHTCRSCLLQNDKKGDKLVGVKRFDCKKICPESILKQLKVDQKEEKTTSEEADEISDKEKNKADTSAGYRLQPFGIALLLIVRMLWIS</sequence>
<keyword evidence="2" id="KW-0732">Signal</keyword>
<protein>
    <submittedName>
        <fullName evidence="3">Uncharacterized protein</fullName>
    </submittedName>
</protein>
<dbReference type="OrthoDB" id="156944at2759"/>
<accession>A0A024FTZ6</accession>
<dbReference type="AlphaFoldDB" id="A0A024FTZ6"/>
<proteinExistence type="predicted"/>
<keyword evidence="4" id="KW-1185">Reference proteome</keyword>
<feature type="compositionally biased region" description="Low complexity" evidence="1">
    <location>
        <begin position="25"/>
        <end position="43"/>
    </location>
</feature>
<reference evidence="3 4" key="1">
    <citation type="submission" date="2012-05" db="EMBL/GenBank/DDBJ databases">
        <title>Recombination and specialization in a pathogen metapopulation.</title>
        <authorList>
            <person name="Gardiner A."/>
            <person name="Kemen E."/>
            <person name="Schultz-Larsen T."/>
            <person name="MacLean D."/>
            <person name="Van Oosterhout C."/>
            <person name="Jones J.D.G."/>
        </authorList>
    </citation>
    <scope>NUCLEOTIDE SEQUENCE [LARGE SCALE GENOMIC DNA]</scope>
    <source>
        <strain evidence="3 4">Ac Nc2</strain>
    </source>
</reference>
<evidence type="ECO:0000313" key="3">
    <source>
        <dbReference type="EMBL" id="CCI10476.1"/>
    </source>
</evidence>
<evidence type="ECO:0000256" key="1">
    <source>
        <dbReference type="SAM" id="MobiDB-lite"/>
    </source>
</evidence>